<dbReference type="Pfam" id="PF13640">
    <property type="entry name" value="2OG-FeII_Oxy_3"/>
    <property type="match status" value="1"/>
</dbReference>
<evidence type="ECO:0000256" key="6">
    <source>
        <dbReference type="ARBA" id="ARBA00023004"/>
    </source>
</evidence>
<organism evidence="9 10">
    <name type="scientific">Hyphobacterium lacteum</name>
    <dbReference type="NCBI Taxonomy" id="3116575"/>
    <lineage>
        <taxon>Bacteria</taxon>
        <taxon>Pseudomonadati</taxon>
        <taxon>Pseudomonadota</taxon>
        <taxon>Alphaproteobacteria</taxon>
        <taxon>Maricaulales</taxon>
        <taxon>Maricaulaceae</taxon>
        <taxon>Hyphobacterium</taxon>
    </lineage>
</organism>
<dbReference type="PROSITE" id="PS51471">
    <property type="entry name" value="FE2OG_OXY"/>
    <property type="match status" value="1"/>
</dbReference>
<evidence type="ECO:0000256" key="7">
    <source>
        <dbReference type="HAMAP-Rule" id="MF_00657"/>
    </source>
</evidence>
<keyword evidence="5 7" id="KW-0560">Oxidoreductase</keyword>
<dbReference type="NCBIfam" id="NF003974">
    <property type="entry name" value="PRK05467.1-3"/>
    <property type="match status" value="1"/>
</dbReference>
<dbReference type="HAMAP" id="MF_00657">
    <property type="entry name" value="Hydroxyl_YbiX"/>
    <property type="match status" value="1"/>
</dbReference>
<keyword evidence="10" id="KW-1185">Reference proteome</keyword>
<accession>A0ABU7LMN2</accession>
<evidence type="ECO:0000256" key="3">
    <source>
        <dbReference type="ARBA" id="ARBA00022896"/>
    </source>
</evidence>
<dbReference type="RefSeq" id="WP_330197834.1">
    <property type="nucleotide sequence ID" value="NZ_JAZDRP010000001.1"/>
</dbReference>
<sequence>MIQLEKVCSPADISALIGLAGHGEFRDGKTTAGRAARQVKDNTQLAPGAVRETVSKMVQKSLEQHPLFKAYAQPKKFIRTMLSRYTEGMEYGAHTDEPLMSGLRVDLSFTLFLAEPDTYEGGELVLLGASDQTEIKLAAGDAVLYPTQALHRVNPVISGERLAAVGWVRSYIRDPLQRETLFELDIALRSVFEKDGKTPLYDTLSKTRANLFRMWADD</sequence>
<keyword evidence="3 7" id="KW-0847">Vitamin C</keyword>
<dbReference type="Pfam" id="PF18331">
    <property type="entry name" value="PKHD_C"/>
    <property type="match status" value="1"/>
</dbReference>
<comment type="cofactor">
    <cofactor evidence="7">
        <name>Fe(2+)</name>
        <dbReference type="ChEBI" id="CHEBI:29033"/>
    </cofactor>
    <text evidence="7">Binds 1 Fe(2+) ion per subunit.</text>
</comment>
<feature type="binding site" evidence="7">
    <location>
        <position position="151"/>
    </location>
    <ligand>
        <name>Fe cation</name>
        <dbReference type="ChEBI" id="CHEBI:24875"/>
    </ligand>
</feature>
<dbReference type="EMBL" id="JAZDRP010000001">
    <property type="protein sequence ID" value="MEE2525171.1"/>
    <property type="molecule type" value="Genomic_DNA"/>
</dbReference>
<evidence type="ECO:0000259" key="8">
    <source>
        <dbReference type="PROSITE" id="PS51471"/>
    </source>
</evidence>
<evidence type="ECO:0000256" key="2">
    <source>
        <dbReference type="ARBA" id="ARBA00022723"/>
    </source>
</evidence>
<feature type="binding site" evidence="7">
    <location>
        <position position="96"/>
    </location>
    <ligand>
        <name>Fe cation</name>
        <dbReference type="ChEBI" id="CHEBI:24875"/>
    </ligand>
</feature>
<name>A0ABU7LMN2_9PROT</name>
<dbReference type="NCBIfam" id="NF003975">
    <property type="entry name" value="PRK05467.1-4"/>
    <property type="match status" value="1"/>
</dbReference>
<gene>
    <name evidence="9" type="ORF">V0U79_02250</name>
</gene>
<protein>
    <submittedName>
        <fullName evidence="9">Fe2+-dependent dioxygenase</fullName>
    </submittedName>
</protein>
<proteinExistence type="inferred from homology"/>
<dbReference type="InterPro" id="IPR005123">
    <property type="entry name" value="Oxoglu/Fe-dep_dioxygenase_dom"/>
</dbReference>
<dbReference type="InterPro" id="IPR006620">
    <property type="entry name" value="Pro_4_hyd_alph"/>
</dbReference>
<dbReference type="InterPro" id="IPR041097">
    <property type="entry name" value="PKHD_C"/>
</dbReference>
<evidence type="ECO:0000256" key="1">
    <source>
        <dbReference type="ARBA" id="ARBA00001961"/>
    </source>
</evidence>
<keyword evidence="4 7" id="KW-0223">Dioxygenase</keyword>
<feature type="binding site" evidence="7">
    <location>
        <position position="161"/>
    </location>
    <ligand>
        <name>2-oxoglutarate</name>
        <dbReference type="ChEBI" id="CHEBI:16810"/>
    </ligand>
</feature>
<evidence type="ECO:0000313" key="10">
    <source>
        <dbReference type="Proteomes" id="UP001354971"/>
    </source>
</evidence>
<keyword evidence="2 7" id="KW-0479">Metal-binding</keyword>
<dbReference type="InterPro" id="IPR023550">
    <property type="entry name" value="PKHD_hydroxylase"/>
</dbReference>
<dbReference type="Gene3D" id="4.10.860.20">
    <property type="entry name" value="Rabenosyn, Rab binding domain"/>
    <property type="match status" value="1"/>
</dbReference>
<dbReference type="PANTHER" id="PTHR41536:SF1">
    <property type="entry name" value="PKHD-TYPE HYDROXYLASE YBIX"/>
    <property type="match status" value="1"/>
</dbReference>
<dbReference type="PANTHER" id="PTHR41536">
    <property type="entry name" value="PKHD-TYPE HYDROXYLASE YBIX"/>
    <property type="match status" value="1"/>
</dbReference>
<feature type="domain" description="Fe2OG dioxygenase" evidence="8">
    <location>
        <begin position="76"/>
        <end position="170"/>
    </location>
</feature>
<feature type="binding site" evidence="7">
    <location>
        <position position="94"/>
    </location>
    <ligand>
        <name>Fe cation</name>
        <dbReference type="ChEBI" id="CHEBI:24875"/>
    </ligand>
</feature>
<dbReference type="InterPro" id="IPR044862">
    <property type="entry name" value="Pro_4_hyd_alph_FE2OG_OXY"/>
</dbReference>
<evidence type="ECO:0000256" key="4">
    <source>
        <dbReference type="ARBA" id="ARBA00022964"/>
    </source>
</evidence>
<evidence type="ECO:0000313" key="9">
    <source>
        <dbReference type="EMBL" id="MEE2525171.1"/>
    </source>
</evidence>
<comment type="cofactor">
    <cofactor evidence="1 7">
        <name>L-ascorbate</name>
        <dbReference type="ChEBI" id="CHEBI:38290"/>
    </cofactor>
</comment>
<keyword evidence="6 7" id="KW-0408">Iron</keyword>
<dbReference type="SMART" id="SM00702">
    <property type="entry name" value="P4Hc"/>
    <property type="match status" value="1"/>
</dbReference>
<dbReference type="GO" id="GO:0051213">
    <property type="term" value="F:dioxygenase activity"/>
    <property type="evidence" value="ECO:0007669"/>
    <property type="project" value="UniProtKB-KW"/>
</dbReference>
<comment type="caution">
    <text evidence="9">The sequence shown here is derived from an EMBL/GenBank/DDBJ whole genome shotgun (WGS) entry which is preliminary data.</text>
</comment>
<dbReference type="Proteomes" id="UP001354971">
    <property type="component" value="Unassembled WGS sequence"/>
</dbReference>
<reference evidence="9 10" key="1">
    <citation type="submission" date="2024-01" db="EMBL/GenBank/DDBJ databases">
        <title>Hyphobacterium bacterium isolated from marine sediment.</title>
        <authorList>
            <person name="Zhao S."/>
        </authorList>
    </citation>
    <scope>NUCLEOTIDE SEQUENCE [LARGE SCALE GENOMIC DNA]</scope>
    <source>
        <strain evidence="10">HN65</strain>
    </source>
</reference>
<evidence type="ECO:0000256" key="5">
    <source>
        <dbReference type="ARBA" id="ARBA00023002"/>
    </source>
</evidence>
<dbReference type="Gene3D" id="2.60.120.620">
    <property type="entry name" value="q2cbj1_9rhob like domain"/>
    <property type="match status" value="1"/>
</dbReference>